<dbReference type="EMBL" id="KN847594">
    <property type="protein sequence ID" value="KIV98834.1"/>
    <property type="molecule type" value="Genomic_DNA"/>
</dbReference>
<dbReference type="Proteomes" id="UP000053259">
    <property type="component" value="Unassembled WGS sequence"/>
</dbReference>
<dbReference type="HOGENOM" id="CLU_006300_0_0_1"/>
<dbReference type="OrthoDB" id="39591at2759"/>
<organism evidence="5 6">
    <name type="scientific">Verruconis gallopava</name>
    <dbReference type="NCBI Taxonomy" id="253628"/>
    <lineage>
        <taxon>Eukaryota</taxon>
        <taxon>Fungi</taxon>
        <taxon>Dikarya</taxon>
        <taxon>Ascomycota</taxon>
        <taxon>Pezizomycotina</taxon>
        <taxon>Dothideomycetes</taxon>
        <taxon>Pleosporomycetidae</taxon>
        <taxon>Venturiales</taxon>
        <taxon>Sympoventuriaceae</taxon>
        <taxon>Verruconis</taxon>
    </lineage>
</organism>
<dbReference type="VEuPathDB" id="FungiDB:PV09_09405"/>
<sequence>MDKQGAERPTAESAIQTAESFFVPALKDRNDNRHIILKLAKTESVNDEVRVKFLLRAGELLQSLHSAVKFEQTSQPQGHAYDSSLLMALYKLTDFLLLEGLYPSLPTGVGQLSRLRSKSLFYSKPDSHYACLRGSDCSKLVLLDILAPILKDIDTGIEPLLRHRALNDIIAGYAWLARCQGRSAFPSSFSSYLERLPTSTLLASYTSFLRNSEVEWFRSVISEQLSALPLRRHGVRNTIEFIAASHRAPQQQPGENDIKPSAGPLLPLEALQQASKLLSSAPRNMSIESYLSQLAPQLFSLLDDPKDPAMRKVAAFIISHGILGKRSIGAPGTHGWRLFVEPVLQAINPTNHASSQRLSPAPIKGEDLGQYTVTQSDLELGLRRLSALALSHPSPGLTGRLIRPLLLPLWALSNYRGLSFSATEASKTAFSVLRQFFNLVGTPQNLCLLADHLLCDGSDDWVFGPGDSGGISIRKRTEGIQFHDFDDDIERALARIDQAAQTLCSLITSSKISDSDLGMLFQHILMRAGSADEMQRDLAKDEDILGFMARGRLCESLVTTFSDRLVRTPDRILDLVRQIIQRQLNDENCRTSEHASPSLTALSNIIQSSKPMREDRDRHSDDIVLVSLSLVNAFAASPSPVEEPGLHSEVEKTLELLKSLLSTKNFDDALHAQIRSTVALLEAKIARPASSVTRSDTDAALDVQRTLDLISTDIASELPPIRRSALYALQALIKSGAPLDVPPIGLILLEVLRTEKEEFVYLAAVQTTVQLAARRNLGHVSRLLTDSFQDIEEQTGVDGRLRIGEVLSGIVDAITEADVKLVERGEIMRTLAHSLLVVASRRGQRKRELLERQREERLQRLKRKEAERAWGGDMPELPVEEDDEETEHLSSAEKKLRLQNLDFIDSIIKGWQDTGYEEDVRLRASSLSILGRVLEQGNQDVQGTEIIANTIELNLSILSLELEPAKAILRRAAAMAMFGMLKGIDSRLESGEFDGSQSLISGENWSKVEPTLNWVVDTDPDDLTVGHAKAVLDGLEAVRMKLIAAAGQHEASLSVESKIEDVLSKSSTRMRKAGDAGAPMRPVIEEIE</sequence>
<evidence type="ECO:0000259" key="3">
    <source>
        <dbReference type="Pfam" id="PF10304"/>
    </source>
</evidence>
<feature type="domain" description="RNA polymerase II assembly factor Rtp1 C-terminal" evidence="3">
    <location>
        <begin position="1004"/>
        <end position="1037"/>
    </location>
</feature>
<feature type="region of interest" description="Disordered" evidence="2">
    <location>
        <begin position="590"/>
        <end position="617"/>
    </location>
</feature>
<protein>
    <recommendedName>
        <fullName evidence="7">RNA polymerase II assembly factor Rtp1 C-terminal domain-containing protein</fullName>
    </recommendedName>
</protein>
<proteinExistence type="inferred from homology"/>
<dbReference type="Pfam" id="PF10304">
    <property type="entry name" value="RTP1_C2"/>
    <property type="match status" value="1"/>
</dbReference>
<dbReference type="GO" id="GO:0009306">
    <property type="term" value="P:protein secretion"/>
    <property type="evidence" value="ECO:0007669"/>
    <property type="project" value="TreeGrafter"/>
</dbReference>
<gene>
    <name evidence="5" type="ORF">PV09_09405</name>
</gene>
<dbReference type="Pfam" id="PF10363">
    <property type="entry name" value="RTP1_C1"/>
    <property type="match status" value="1"/>
</dbReference>
<evidence type="ECO:0000313" key="5">
    <source>
        <dbReference type="EMBL" id="KIV98834.1"/>
    </source>
</evidence>
<dbReference type="SUPFAM" id="SSF48371">
    <property type="entry name" value="ARM repeat"/>
    <property type="match status" value="1"/>
</dbReference>
<dbReference type="PANTHER" id="PTHR20959:SF1">
    <property type="entry name" value="TRANSPORT AND GOLGI ORGANIZATION PROTEIN 6 HOMOLOG"/>
    <property type="match status" value="1"/>
</dbReference>
<dbReference type="InterPro" id="IPR019451">
    <property type="entry name" value="Rtp1_C1"/>
</dbReference>
<dbReference type="InterPro" id="IPR019414">
    <property type="entry name" value="Rtp1_C2"/>
</dbReference>
<reference evidence="5 6" key="1">
    <citation type="submission" date="2015-01" db="EMBL/GenBank/DDBJ databases">
        <title>The Genome Sequence of Ochroconis gallopava CBS43764.</title>
        <authorList>
            <consortium name="The Broad Institute Genomics Platform"/>
            <person name="Cuomo C."/>
            <person name="de Hoog S."/>
            <person name="Gorbushina A."/>
            <person name="Stielow B."/>
            <person name="Teixiera M."/>
            <person name="Abouelleil A."/>
            <person name="Chapman S.B."/>
            <person name="Priest M."/>
            <person name="Young S.K."/>
            <person name="Wortman J."/>
            <person name="Nusbaum C."/>
            <person name="Birren B."/>
        </authorList>
    </citation>
    <scope>NUCLEOTIDE SEQUENCE [LARGE SCALE GENOMIC DNA]</scope>
    <source>
        <strain evidence="5 6">CBS 43764</strain>
    </source>
</reference>
<evidence type="ECO:0000259" key="4">
    <source>
        <dbReference type="Pfam" id="PF10363"/>
    </source>
</evidence>
<dbReference type="AlphaFoldDB" id="A0A0D1ZXM6"/>
<dbReference type="InParanoid" id="A0A0D1ZXM6"/>
<feature type="domain" description="RNA polymerase II assembly factor Rtp1 C-terminal" evidence="4">
    <location>
        <begin position="710"/>
        <end position="815"/>
    </location>
</feature>
<evidence type="ECO:0000256" key="1">
    <source>
        <dbReference type="ARBA" id="ARBA00005724"/>
    </source>
</evidence>
<evidence type="ECO:0000256" key="2">
    <source>
        <dbReference type="SAM" id="MobiDB-lite"/>
    </source>
</evidence>
<keyword evidence="6" id="KW-1185">Reference proteome</keyword>
<accession>A0A0D1ZXM6</accession>
<evidence type="ECO:0008006" key="7">
    <source>
        <dbReference type="Google" id="ProtNLM"/>
    </source>
</evidence>
<dbReference type="InterPro" id="IPR039600">
    <property type="entry name" value="TANGO6/Rtp1"/>
</dbReference>
<name>A0A0D1ZXM6_9PEZI</name>
<dbReference type="RefSeq" id="XP_016208704.1">
    <property type="nucleotide sequence ID" value="XM_016363462.1"/>
</dbReference>
<dbReference type="InterPro" id="IPR016024">
    <property type="entry name" value="ARM-type_fold"/>
</dbReference>
<comment type="similarity">
    <text evidence="1">Belongs to the Tango6 family.</text>
</comment>
<dbReference type="STRING" id="253628.A0A0D1ZXM6"/>
<feature type="compositionally biased region" description="Polar residues" evidence="2">
    <location>
        <begin position="594"/>
        <end position="610"/>
    </location>
</feature>
<evidence type="ECO:0000313" key="6">
    <source>
        <dbReference type="Proteomes" id="UP000053259"/>
    </source>
</evidence>
<dbReference type="PANTHER" id="PTHR20959">
    <property type="entry name" value="TRANSPORT AND GOLGI ORGANIZATION PROTEIN 6 FAMILY MEMBER"/>
    <property type="match status" value="1"/>
</dbReference>
<dbReference type="GeneID" id="27317378"/>